<dbReference type="SUPFAM" id="SSF46785">
    <property type="entry name" value="Winged helix' DNA-binding domain"/>
    <property type="match status" value="1"/>
</dbReference>
<keyword evidence="2" id="KW-1185">Reference proteome</keyword>
<dbReference type="InterPro" id="IPR036390">
    <property type="entry name" value="WH_DNA-bd_sf"/>
</dbReference>
<dbReference type="STRING" id="1385699.A7A78_09290"/>
<dbReference type="InterPro" id="IPR036388">
    <property type="entry name" value="WH-like_DNA-bd_sf"/>
</dbReference>
<dbReference type="RefSeq" id="WP_068761079.1">
    <property type="nucleotide sequence ID" value="NZ_LXIE01000004.1"/>
</dbReference>
<protein>
    <submittedName>
        <fullName evidence="1">Uncharacterized protein</fullName>
    </submittedName>
</protein>
<dbReference type="EMBL" id="LXIE01000004">
    <property type="protein sequence ID" value="OAD92111.1"/>
    <property type="molecule type" value="Genomic_DNA"/>
</dbReference>
<accession>A0A1A9LH77</accession>
<dbReference type="AlphaFoldDB" id="A0A1A9LH77"/>
<dbReference type="OrthoDB" id="5196525at2"/>
<dbReference type="SUPFAM" id="SSF52540">
    <property type="entry name" value="P-loop containing nucleoside triphosphate hydrolases"/>
    <property type="match status" value="1"/>
</dbReference>
<name>A0A1A9LH77_9FLAO</name>
<comment type="caution">
    <text evidence="1">The sequence shown here is derived from an EMBL/GenBank/DDBJ whole genome shotgun (WGS) entry which is preliminary data.</text>
</comment>
<sequence>MKKEKFLEAVNSLKLYRRAELMDQKGRKLIKELYADPLPNDHVLKTLLNDNTTFLIGRKGTGKSTIFQRAQYELDQKKNITWAYIDIKSLYESSTSEVIGISHTDVTGTLNSHTIQKLHVFRAFMAELVKEIKKQIEKRIESNIWATMKDRFTGSSSELFEKLDQFIAEINSEQYINVTGGFVKNASMEQTDGKISKEELKVTATASKTPSFTGSYFISELKNQESKHNENFSKIFIRLFKIRELIQQLKEILATLNLDRIHIFIDDFSELPKTEMIEVVDAILTPFNNWSDEFIKLKVAVYPGRLYLGDIDKTKIDEVYLDIHRAYGRGDISTMEAQAVEFTKRLLEKRLNYYTKDNLEEYFSSSKSVEEIWLNLFYSSMGNPRILGYILYYCYETSVIYGNKINVQSIKDASKRYFSEKIGAYFKLNKFLHESFEERSSIYSLKELYEQIVIRSKELRSYQGSKLMKDIAGRPPTSHFHVISEYESVLSSLELNFFITKYYEMKDRDGKEVSIYALNYGLCQQESINFGRPQGKREYRLYYVERIFDYSPIVTSYLSMNQEIICDSCGVKQEASALPSLQKYDMLCPVCKNGKCKVINLSIKYGDLINEVSKESLLPRTELGILKTLHDERSNMFANQIAAELDCSYQLIGKRGRNLSDRELVTRSENETGRRIFTITEEAQEIYFNDEEAEDTFNFES</sequence>
<organism evidence="1 2">
    <name type="scientific">Aequorivita soesokkakensis</name>
    <dbReference type="NCBI Taxonomy" id="1385699"/>
    <lineage>
        <taxon>Bacteria</taxon>
        <taxon>Pseudomonadati</taxon>
        <taxon>Bacteroidota</taxon>
        <taxon>Flavobacteriia</taxon>
        <taxon>Flavobacteriales</taxon>
        <taxon>Flavobacteriaceae</taxon>
        <taxon>Aequorivita</taxon>
    </lineage>
</organism>
<gene>
    <name evidence="1" type="ORF">A7A78_09290</name>
</gene>
<dbReference type="Gene3D" id="3.40.50.300">
    <property type="entry name" value="P-loop containing nucleotide triphosphate hydrolases"/>
    <property type="match status" value="1"/>
</dbReference>
<dbReference type="InterPro" id="IPR027417">
    <property type="entry name" value="P-loop_NTPase"/>
</dbReference>
<dbReference type="Proteomes" id="UP000077552">
    <property type="component" value="Unassembled WGS sequence"/>
</dbReference>
<evidence type="ECO:0000313" key="2">
    <source>
        <dbReference type="Proteomes" id="UP000077552"/>
    </source>
</evidence>
<proteinExistence type="predicted"/>
<reference evidence="1 2" key="1">
    <citation type="submission" date="2016-05" db="EMBL/GenBank/DDBJ databases">
        <title>Genome sequencing of Vitellibacter soesokkakensis RSSK-12.</title>
        <authorList>
            <person name="Thevarajoo S."/>
            <person name="Selvaratnam C."/>
            <person name="Goh K.M."/>
            <person name="Chan K.-G."/>
            <person name="Chong C.S."/>
        </authorList>
    </citation>
    <scope>NUCLEOTIDE SEQUENCE [LARGE SCALE GENOMIC DNA]</scope>
    <source>
        <strain evidence="1 2">RSSK-12</strain>
    </source>
</reference>
<dbReference type="Gene3D" id="1.10.10.10">
    <property type="entry name" value="Winged helix-like DNA-binding domain superfamily/Winged helix DNA-binding domain"/>
    <property type="match status" value="1"/>
</dbReference>
<evidence type="ECO:0000313" key="1">
    <source>
        <dbReference type="EMBL" id="OAD92111.1"/>
    </source>
</evidence>